<proteinExistence type="predicted"/>
<evidence type="ECO:0000313" key="3">
    <source>
        <dbReference type="Proteomes" id="UP000640052"/>
    </source>
</evidence>
<dbReference type="AlphaFoldDB" id="A0A919UNA5"/>
<organism evidence="2 3">
    <name type="scientific">Acrocarpospora phusangensis</name>
    <dbReference type="NCBI Taxonomy" id="1070424"/>
    <lineage>
        <taxon>Bacteria</taxon>
        <taxon>Bacillati</taxon>
        <taxon>Actinomycetota</taxon>
        <taxon>Actinomycetes</taxon>
        <taxon>Streptosporangiales</taxon>
        <taxon>Streptosporangiaceae</taxon>
        <taxon>Acrocarpospora</taxon>
    </lineage>
</organism>
<comment type="caution">
    <text evidence="2">The sequence shown here is derived from an EMBL/GenBank/DDBJ whole genome shotgun (WGS) entry which is preliminary data.</text>
</comment>
<keyword evidence="3" id="KW-1185">Reference proteome</keyword>
<dbReference type="RefSeq" id="WP_204039346.1">
    <property type="nucleotide sequence ID" value="NZ_BOOA01000004.1"/>
</dbReference>
<name>A0A919UNA5_9ACTN</name>
<reference evidence="2" key="1">
    <citation type="submission" date="2021-01" db="EMBL/GenBank/DDBJ databases">
        <title>Whole genome shotgun sequence of Acrocarpospora phusangensis NBRC 108782.</title>
        <authorList>
            <person name="Komaki H."/>
            <person name="Tamura T."/>
        </authorList>
    </citation>
    <scope>NUCLEOTIDE SEQUENCE</scope>
    <source>
        <strain evidence="2">NBRC 108782</strain>
    </source>
</reference>
<protein>
    <submittedName>
        <fullName evidence="2">Uncharacterized protein</fullName>
    </submittedName>
</protein>
<sequence length="82" mass="9629">MTDRPAADSPADLIPKDLLRSHPEWTFWVSDAKRLWATWKHQPTPEQVKNGWHRTLDADDAEGMRTELAAEIERRRRRESPP</sequence>
<feature type="compositionally biased region" description="Basic and acidic residues" evidence="1">
    <location>
        <begin position="54"/>
        <end position="65"/>
    </location>
</feature>
<feature type="compositionally biased region" description="Basic and acidic residues" evidence="1">
    <location>
        <begin position="71"/>
        <end position="82"/>
    </location>
</feature>
<evidence type="ECO:0000313" key="2">
    <source>
        <dbReference type="EMBL" id="GIH22520.1"/>
    </source>
</evidence>
<feature type="region of interest" description="Disordered" evidence="1">
    <location>
        <begin position="53"/>
        <end position="82"/>
    </location>
</feature>
<accession>A0A919UNA5</accession>
<dbReference type="EMBL" id="BOOA01000004">
    <property type="protein sequence ID" value="GIH22520.1"/>
    <property type="molecule type" value="Genomic_DNA"/>
</dbReference>
<dbReference type="Proteomes" id="UP000640052">
    <property type="component" value="Unassembled WGS sequence"/>
</dbReference>
<gene>
    <name evidence="2" type="ORF">Aph01nite_08300</name>
</gene>
<evidence type="ECO:0000256" key="1">
    <source>
        <dbReference type="SAM" id="MobiDB-lite"/>
    </source>
</evidence>